<name>A0ABU5ISS3_9BACI</name>
<organism evidence="2 3">
    <name type="scientific">Robertmurraya mangrovi</name>
    <dbReference type="NCBI Taxonomy" id="3098077"/>
    <lineage>
        <taxon>Bacteria</taxon>
        <taxon>Bacillati</taxon>
        <taxon>Bacillota</taxon>
        <taxon>Bacilli</taxon>
        <taxon>Bacillales</taxon>
        <taxon>Bacillaceae</taxon>
        <taxon>Robertmurraya</taxon>
    </lineage>
</organism>
<comment type="caution">
    <text evidence="2">The sequence shown here is derived from an EMBL/GenBank/DDBJ whole genome shotgun (WGS) entry which is preliminary data.</text>
</comment>
<reference evidence="2 3" key="1">
    <citation type="submission" date="2023-11" db="EMBL/GenBank/DDBJ databases">
        <title>Bacillus jintuensis, isolated from a mudflat on the Beibu Gulf coast.</title>
        <authorList>
            <person name="Li M."/>
        </authorList>
    </citation>
    <scope>NUCLEOTIDE SEQUENCE [LARGE SCALE GENOMIC DNA]</scope>
    <source>
        <strain evidence="2 3">31A1R</strain>
    </source>
</reference>
<protein>
    <submittedName>
        <fullName evidence="2">Uncharacterized protein</fullName>
    </submittedName>
</protein>
<feature type="coiled-coil region" evidence="1">
    <location>
        <begin position="14"/>
        <end position="41"/>
    </location>
</feature>
<sequence length="66" mass="8033">MAQPFISNHSPHTVSELKEEIKRLKENIQMLELEIQHIQKNCKHVFLEEQGFRKCMKCHKIDVYYY</sequence>
<evidence type="ECO:0000313" key="3">
    <source>
        <dbReference type="Proteomes" id="UP001290455"/>
    </source>
</evidence>
<accession>A0ABU5ISS3</accession>
<dbReference type="RefSeq" id="WP_322444508.1">
    <property type="nucleotide sequence ID" value="NZ_JAXOFX010000001.1"/>
</dbReference>
<gene>
    <name evidence="2" type="ORF">SM124_00405</name>
</gene>
<dbReference type="EMBL" id="JAXOFX010000001">
    <property type="protein sequence ID" value="MDZ5470195.1"/>
    <property type="molecule type" value="Genomic_DNA"/>
</dbReference>
<proteinExistence type="predicted"/>
<evidence type="ECO:0000313" key="2">
    <source>
        <dbReference type="EMBL" id="MDZ5470195.1"/>
    </source>
</evidence>
<evidence type="ECO:0000256" key="1">
    <source>
        <dbReference type="SAM" id="Coils"/>
    </source>
</evidence>
<dbReference type="Proteomes" id="UP001290455">
    <property type="component" value="Unassembled WGS sequence"/>
</dbReference>
<keyword evidence="3" id="KW-1185">Reference proteome</keyword>
<keyword evidence="1" id="KW-0175">Coiled coil</keyword>